<feature type="domain" description="PPC" evidence="1">
    <location>
        <begin position="13"/>
        <end position="138"/>
    </location>
</feature>
<reference evidence="3" key="1">
    <citation type="journal article" date="2019" name="Int. J. Syst. Evol. Microbiol.">
        <title>The Global Catalogue of Microorganisms (GCM) 10K type strain sequencing project: providing services to taxonomists for standard genome sequencing and annotation.</title>
        <authorList>
            <consortium name="The Broad Institute Genomics Platform"/>
            <consortium name="The Broad Institute Genome Sequencing Center for Infectious Disease"/>
            <person name="Wu L."/>
            <person name="Ma J."/>
        </authorList>
    </citation>
    <scope>NUCLEOTIDE SEQUENCE [LARGE SCALE GENOMIC DNA]</scope>
    <source>
        <strain evidence="3">JCM 31696</strain>
    </source>
</reference>
<keyword evidence="2" id="KW-0238">DNA-binding</keyword>
<dbReference type="EMBL" id="JBHTIR010004325">
    <property type="protein sequence ID" value="MFD0856996.1"/>
    <property type="molecule type" value="Genomic_DNA"/>
</dbReference>
<dbReference type="CDD" id="cd11378">
    <property type="entry name" value="DUF296"/>
    <property type="match status" value="1"/>
</dbReference>
<evidence type="ECO:0000259" key="1">
    <source>
        <dbReference type="PROSITE" id="PS51742"/>
    </source>
</evidence>
<comment type="caution">
    <text evidence="2">The sequence shown here is derived from an EMBL/GenBank/DDBJ whole genome shotgun (WGS) entry which is preliminary data.</text>
</comment>
<sequence>MRTHLMNRAPALADEARIFSVRLDPGDEVMEKLAAFADENGIAQGVFEAIGGFEEFSLARYEVRTKRFVDIPIDPDQVEVLSLTGLVTQANDPPVHIHTVLGDVEGNAFGGHLMRAVVQPVLLVSLTETVHEIPSHHV</sequence>
<dbReference type="Gene3D" id="3.30.1330.80">
    <property type="entry name" value="Hypothetical protein, similar to alpha- acetolactate decarboxylase, domain 2"/>
    <property type="match status" value="1"/>
</dbReference>
<dbReference type="InterPro" id="IPR005175">
    <property type="entry name" value="PPC_dom"/>
</dbReference>
<accession>A0ABW3CU60</accession>
<dbReference type="PANTHER" id="PTHR34988">
    <property type="entry name" value="PROTEIN, PUTATIVE-RELATED"/>
    <property type="match status" value="1"/>
</dbReference>
<evidence type="ECO:0000313" key="3">
    <source>
        <dbReference type="Proteomes" id="UP001597083"/>
    </source>
</evidence>
<gene>
    <name evidence="2" type="ORF">ACFQ07_32505</name>
</gene>
<dbReference type="Proteomes" id="UP001597083">
    <property type="component" value="Unassembled WGS sequence"/>
</dbReference>
<dbReference type="PANTHER" id="PTHR34988:SF1">
    <property type="entry name" value="DNA-BINDING PROTEIN"/>
    <property type="match status" value="1"/>
</dbReference>
<name>A0ABW3CU60_9ACTN</name>
<dbReference type="PROSITE" id="PS51742">
    <property type="entry name" value="PPC"/>
    <property type="match status" value="1"/>
</dbReference>
<keyword evidence="3" id="KW-1185">Reference proteome</keyword>
<evidence type="ECO:0000313" key="2">
    <source>
        <dbReference type="EMBL" id="MFD0856996.1"/>
    </source>
</evidence>
<organism evidence="2 3">
    <name type="scientific">Actinomadura adrarensis</name>
    <dbReference type="NCBI Taxonomy" id="1819600"/>
    <lineage>
        <taxon>Bacteria</taxon>
        <taxon>Bacillati</taxon>
        <taxon>Actinomycetota</taxon>
        <taxon>Actinomycetes</taxon>
        <taxon>Streptosporangiales</taxon>
        <taxon>Thermomonosporaceae</taxon>
        <taxon>Actinomadura</taxon>
    </lineage>
</organism>
<dbReference type="Pfam" id="PF03479">
    <property type="entry name" value="PCC"/>
    <property type="match status" value="1"/>
</dbReference>
<dbReference type="SUPFAM" id="SSF117856">
    <property type="entry name" value="AF0104/ALDC/Ptd012-like"/>
    <property type="match status" value="1"/>
</dbReference>
<protein>
    <submittedName>
        <fullName evidence="2">PPC domain-containing DNA-binding protein</fullName>
    </submittedName>
</protein>
<dbReference type="GO" id="GO:0003677">
    <property type="term" value="F:DNA binding"/>
    <property type="evidence" value="ECO:0007669"/>
    <property type="project" value="UniProtKB-KW"/>
</dbReference>
<proteinExistence type="predicted"/>